<evidence type="ECO:0000256" key="3">
    <source>
        <dbReference type="ARBA" id="ARBA00022801"/>
    </source>
</evidence>
<keyword evidence="3" id="KW-0378">Hydrolase</keyword>
<feature type="compositionally biased region" description="Basic residues" evidence="8">
    <location>
        <begin position="483"/>
        <end position="495"/>
    </location>
</feature>
<evidence type="ECO:0000313" key="12">
    <source>
        <dbReference type="EMBL" id="CAD6250068.1"/>
    </source>
</evidence>
<dbReference type="InterPro" id="IPR027417">
    <property type="entry name" value="P-loop_NTPase"/>
</dbReference>
<dbReference type="Gene3D" id="3.40.50.10810">
    <property type="entry name" value="Tandem AAA-ATPase domain"/>
    <property type="match status" value="1"/>
</dbReference>
<dbReference type="GO" id="GO:0005524">
    <property type="term" value="F:ATP binding"/>
    <property type="evidence" value="ECO:0007669"/>
    <property type="project" value="UniProtKB-KW"/>
</dbReference>
<feature type="domain" description="CCHC-type" evidence="9">
    <location>
        <begin position="1810"/>
        <end position="1825"/>
    </location>
</feature>
<organism evidence="12 13">
    <name type="scientific">Miscanthus lutarioriparius</name>
    <dbReference type="NCBI Taxonomy" id="422564"/>
    <lineage>
        <taxon>Eukaryota</taxon>
        <taxon>Viridiplantae</taxon>
        <taxon>Streptophyta</taxon>
        <taxon>Embryophyta</taxon>
        <taxon>Tracheophyta</taxon>
        <taxon>Spermatophyta</taxon>
        <taxon>Magnoliopsida</taxon>
        <taxon>Liliopsida</taxon>
        <taxon>Poales</taxon>
        <taxon>Poaceae</taxon>
        <taxon>PACMAD clade</taxon>
        <taxon>Panicoideae</taxon>
        <taxon>Andropogonodae</taxon>
        <taxon>Andropogoneae</taxon>
        <taxon>Saccharinae</taxon>
        <taxon>Miscanthus</taxon>
    </lineage>
</organism>
<feature type="compositionally biased region" description="Polar residues" evidence="8">
    <location>
        <begin position="290"/>
        <end position="299"/>
    </location>
</feature>
<dbReference type="Gene3D" id="4.10.60.10">
    <property type="entry name" value="Zinc finger, CCHC-type"/>
    <property type="match status" value="1"/>
</dbReference>
<dbReference type="SMART" id="SM00487">
    <property type="entry name" value="DEXDc"/>
    <property type="match status" value="1"/>
</dbReference>
<dbReference type="Gene3D" id="3.40.50.300">
    <property type="entry name" value="P-loop containing nucleotide triphosphate hydrolases"/>
    <property type="match status" value="1"/>
</dbReference>
<accession>A0A811Q0I9</accession>
<evidence type="ECO:0000256" key="8">
    <source>
        <dbReference type="SAM" id="MobiDB-lite"/>
    </source>
</evidence>
<dbReference type="SUPFAM" id="SSF52540">
    <property type="entry name" value="P-loop containing nucleoside triphosphate hydrolases"/>
    <property type="match status" value="2"/>
</dbReference>
<dbReference type="InterPro" id="IPR001878">
    <property type="entry name" value="Znf_CCHC"/>
</dbReference>
<feature type="compositionally biased region" description="Basic and acidic residues" evidence="8">
    <location>
        <begin position="1585"/>
        <end position="1622"/>
    </location>
</feature>
<evidence type="ECO:0000259" key="10">
    <source>
        <dbReference type="PROSITE" id="PS51192"/>
    </source>
</evidence>
<comment type="subcellular location">
    <subcellularLocation>
        <location evidence="1">Nucleus</location>
    </subcellularLocation>
</comment>
<evidence type="ECO:0000259" key="9">
    <source>
        <dbReference type="PROSITE" id="PS50158"/>
    </source>
</evidence>
<dbReference type="EMBL" id="CAJGYO010000008">
    <property type="protein sequence ID" value="CAD6250068.1"/>
    <property type="molecule type" value="Genomic_DNA"/>
</dbReference>
<feature type="compositionally biased region" description="Basic and acidic residues" evidence="8">
    <location>
        <begin position="449"/>
        <end position="461"/>
    </location>
</feature>
<dbReference type="Pfam" id="PF00176">
    <property type="entry name" value="SNF2-rel_dom"/>
    <property type="match status" value="1"/>
</dbReference>
<feature type="compositionally biased region" description="Acidic residues" evidence="8">
    <location>
        <begin position="360"/>
        <end position="378"/>
    </location>
</feature>
<feature type="domain" description="Helicase C-terminal" evidence="11">
    <location>
        <begin position="1191"/>
        <end position="1349"/>
    </location>
</feature>
<dbReference type="PROSITE" id="PS51194">
    <property type="entry name" value="HELICASE_CTER"/>
    <property type="match status" value="1"/>
</dbReference>
<feature type="region of interest" description="Disordered" evidence="8">
    <location>
        <begin position="1425"/>
        <end position="1506"/>
    </location>
</feature>
<dbReference type="PROSITE" id="PS51192">
    <property type="entry name" value="HELICASE_ATP_BIND_1"/>
    <property type="match status" value="1"/>
</dbReference>
<evidence type="ECO:0000256" key="4">
    <source>
        <dbReference type="ARBA" id="ARBA00022806"/>
    </source>
</evidence>
<dbReference type="InterPro" id="IPR036875">
    <property type="entry name" value="Znf_CCHC_sf"/>
</dbReference>
<feature type="region of interest" description="Disordered" evidence="8">
    <location>
        <begin position="165"/>
        <end position="565"/>
    </location>
</feature>
<feature type="domain" description="Helicase ATP-binding" evidence="10">
    <location>
        <begin position="852"/>
        <end position="1055"/>
    </location>
</feature>
<dbReference type="GO" id="GO:0080188">
    <property type="term" value="P:gene silencing by siRNA-directed DNA methylation"/>
    <property type="evidence" value="ECO:0007669"/>
    <property type="project" value="InterPro"/>
</dbReference>
<dbReference type="GO" id="GO:0008270">
    <property type="term" value="F:zinc ion binding"/>
    <property type="evidence" value="ECO:0007669"/>
    <property type="project" value="UniProtKB-KW"/>
</dbReference>
<keyword evidence="4" id="KW-0347">Helicase</keyword>
<comment type="caution">
    <text evidence="12">The sequence shown here is derived from an EMBL/GenBank/DDBJ whole genome shotgun (WGS) entry which is preliminary data.</text>
</comment>
<evidence type="ECO:0000256" key="7">
    <source>
        <dbReference type="PROSITE-ProRule" id="PRU00047"/>
    </source>
</evidence>
<feature type="compositionally biased region" description="Acidic residues" evidence="8">
    <location>
        <begin position="388"/>
        <end position="426"/>
    </location>
</feature>
<dbReference type="InterPro" id="IPR001650">
    <property type="entry name" value="Helicase_C-like"/>
</dbReference>
<dbReference type="GO" id="GO:0004386">
    <property type="term" value="F:helicase activity"/>
    <property type="evidence" value="ECO:0007669"/>
    <property type="project" value="UniProtKB-KW"/>
</dbReference>
<gene>
    <name evidence="12" type="ORF">NCGR_LOCUS33862</name>
</gene>
<dbReference type="SMART" id="SM00490">
    <property type="entry name" value="HELICc"/>
    <property type="match status" value="1"/>
</dbReference>
<proteinExistence type="predicted"/>
<keyword evidence="7" id="KW-0479">Metal-binding</keyword>
<evidence type="ECO:0000256" key="1">
    <source>
        <dbReference type="ARBA" id="ARBA00004123"/>
    </source>
</evidence>
<evidence type="ECO:0000256" key="2">
    <source>
        <dbReference type="ARBA" id="ARBA00022741"/>
    </source>
</evidence>
<feature type="compositionally biased region" description="Polar residues" evidence="8">
    <location>
        <begin position="435"/>
        <end position="447"/>
    </location>
</feature>
<name>A0A811Q0I9_9POAL</name>
<dbReference type="GO" id="GO:0003676">
    <property type="term" value="F:nucleic acid binding"/>
    <property type="evidence" value="ECO:0007669"/>
    <property type="project" value="InterPro"/>
</dbReference>
<feature type="compositionally biased region" description="Acidic residues" evidence="8">
    <location>
        <begin position="319"/>
        <end position="330"/>
    </location>
</feature>
<dbReference type="CDD" id="cd18793">
    <property type="entry name" value="SF2_C_SNF"/>
    <property type="match status" value="1"/>
</dbReference>
<dbReference type="SUPFAM" id="SSF57756">
    <property type="entry name" value="Retrovirus zinc finger-like domains"/>
    <property type="match status" value="1"/>
</dbReference>
<evidence type="ECO:0000259" key="11">
    <source>
        <dbReference type="PROSITE" id="PS51194"/>
    </source>
</evidence>
<keyword evidence="13" id="KW-1185">Reference proteome</keyword>
<keyword evidence="7" id="KW-0863">Zinc-finger</keyword>
<feature type="region of interest" description="Disordered" evidence="8">
    <location>
        <begin position="76"/>
        <end position="95"/>
    </location>
</feature>
<dbReference type="GO" id="GO:0016787">
    <property type="term" value="F:hydrolase activity"/>
    <property type="evidence" value="ECO:0007669"/>
    <property type="project" value="UniProtKB-KW"/>
</dbReference>
<keyword evidence="5" id="KW-0067">ATP-binding</keyword>
<evidence type="ECO:0000256" key="5">
    <source>
        <dbReference type="ARBA" id="ARBA00022840"/>
    </source>
</evidence>
<feature type="region of interest" description="Disordered" evidence="8">
    <location>
        <begin position="591"/>
        <end position="615"/>
    </location>
</feature>
<dbReference type="SMART" id="SM00343">
    <property type="entry name" value="ZnF_C2HC"/>
    <property type="match status" value="2"/>
</dbReference>
<dbReference type="InterPro" id="IPR014001">
    <property type="entry name" value="Helicase_ATP-bd"/>
</dbReference>
<dbReference type="InterPro" id="IPR044567">
    <property type="entry name" value="CLSY/DRD1"/>
</dbReference>
<reference evidence="12" key="1">
    <citation type="submission" date="2020-10" db="EMBL/GenBank/DDBJ databases">
        <authorList>
            <person name="Han B."/>
            <person name="Lu T."/>
            <person name="Zhao Q."/>
            <person name="Huang X."/>
            <person name="Zhao Y."/>
        </authorList>
    </citation>
    <scope>NUCLEOTIDE SEQUENCE</scope>
</reference>
<protein>
    <submittedName>
        <fullName evidence="12">Uncharacterized protein</fullName>
    </submittedName>
</protein>
<feature type="compositionally biased region" description="Basic and acidic residues" evidence="8">
    <location>
        <begin position="214"/>
        <end position="232"/>
    </location>
</feature>
<sequence>MPAPPSAEAGKGRTTQRVIIVIDSDEEDGGVGGRQTGRELGSGAAIAAAGEAIKLVKPEPVDDAVFHPVGPGALRPGVAPISPQAQNPRAPSSPLPVAAAVRNQSEIIAISDDDGGSRFRGAVPLDMIEGSGRRVRRVKEEASDDLDCDWVRSAEAKRALVAVVPPVSSHVKRKQKRGSPGGAKPDARGGGGVHALDRNSSASGAGHRTAWMADDARTSRDVNSREAIRGVGDRPGSAKKALVSSEESRGAPGKARSGGGARRERSTSVAPANWIGTSIGSRIRSRSRKQGTVQYSARVSSEDTGEDEVQEQKQKSVEDVELDDDDDDDNNGAGNGIQQESEQDEALEGRSRQDSHALIDDEEEVGEKELSEEEEGGNQEESHSIYDGEGEQEEDASEEVEQEMDETGEEDEQELDGTGEEDEQELDGTGKAQPFTPSNTIAGSSMRSGGDDTRVFRRRVFEGIYLPQKPRKTVGMGIGGRTRSQRKCKDKKLLRRGTFSKPYNIDIPDSTSDSEEDNEPPAPQQGLLSSSEEDNITFGKRKRRRAIKNRRRKRSSTSSDEEYRVYARDAKDRPFRRLKKVLSNLQAGKEGCRRYDGSNPGHAKYNGPNGENPMNMSNEQDGIFFKRKAHTIRMKKRGRAAKAAYDELLNSLFSGWEDHVNDPDHAAAGNSLPLVFAFGDDGAEENIENDKYQEDLWRECDNAFESMNIGSNGCEEDGQEIPPVEVTSCNNGQHEFIIDEQIGVRCKHCHVVDLEIRHVLPALGKFPAERESAIDPELDKMLKEMLNVFEQNDVLVSNGHELPCNFGGHKAGSVWDLIPGVKETMFPHQQDAFEFLWTKLAGGTTIEQLKETVKSAAGGGCVISHAPGTGKTRLAITFVQSYLEVFPHCSPVIIAPRGMLETWEKEFRKWKVKLPFHVLNSTEINWSEDKTIQEQVAKNGTFHRRLLTDKMDQNYRRLVKLGSWMNGTSIIGLSYSLFRKLANHEGMDGDKVRKLLLEKPDLLVLDEGHTPRNKKSLIWKVLKRVRTEKRIILSGTLFQNNFEELYNTLRLVRPKDADAVHLETKEGKDFWSSLRLNDITKANINEVRKKLDPIVHIHSGKFLQKSLSGLRESVVILNPLPYQKEVIASMEKTVATMGLDAEYKISIASIHPSLLASAKLSEEEESILDIPKLKSLRSSPSEGVKTRFVLEIVCLCEALNERVLVFSQYLRPLSMIMEQLKEKFNWAEGKEILLMSGNVPVKNRETMMEVFNNMKSKAKVMLASTKACCEGITLIGASRVVLLDVVWNPSVGRQAIGRAYRIGQEKIVYTYNLIAEGTTERSKYDRQGKKEHMSKLLFSKEPEHGECNLPPELTFNDRVLEEMTAREDLKELFVKIYVDSQTDGSSGKWMQERWKRTIHVHRPNNMKQDCGKQRRDLNQMTDYQDAVAAKSKPISPSSRNPICPTGMPLQPLPHQPTGLTPPEPPDTPKSTTNPPNQNMPPTDPASPPSELPIQGPLASSSSSAAHPGSVLVSLDEVSLVLTKDLFGAHSLVGRSILPSIVHDLQQFFAPNSNNQPHPCKQSALSSSDPQLEDLLQRIASGSDEDLGKTQVHDETLQRCHTGEEKGKGKIEAEQGSDVDPRKSGHASTSDGQRWHPAHPVGKIQTCKQRWHASGAQISHEPPRSSPSTKHSRAAPTRAPPAGNHVPKGLCRSSHPMEGGHGCGDWEDAKSHYWWRHYAGHSGMLATKTDRAEGRSFFQHTKERCWRCLEGKCEWHKPNEHPRFPIADEQPHRVEQHVVRRQKFLHHMRGRCFNCLSTEHMVVSCRGNTCCWRCLEEGHMSSFCPSLRLPSRWSPEYITPHQPRMHLSHQSGFHSQRLPQCWEREESPDFSWSFKGMRRSFNCKGSEDIDKNHFDIGSKEVVGHAGSRSNRDHKKQAPSLKRVSFAMPIF</sequence>
<keyword evidence="7" id="KW-0862">Zinc</keyword>
<dbReference type="PROSITE" id="PS50158">
    <property type="entry name" value="ZF_CCHC"/>
    <property type="match status" value="1"/>
</dbReference>
<dbReference type="InterPro" id="IPR049730">
    <property type="entry name" value="SNF2/RAD54-like_C"/>
</dbReference>
<dbReference type="InterPro" id="IPR000330">
    <property type="entry name" value="SNF2_N"/>
</dbReference>
<dbReference type="InterPro" id="IPR038718">
    <property type="entry name" value="SNF2-like_sf"/>
</dbReference>
<feature type="compositionally biased region" description="Pro residues" evidence="8">
    <location>
        <begin position="1477"/>
        <end position="1490"/>
    </location>
</feature>
<evidence type="ECO:0000256" key="6">
    <source>
        <dbReference type="ARBA" id="ARBA00023242"/>
    </source>
</evidence>
<feature type="compositionally biased region" description="Basic residues" evidence="8">
    <location>
        <begin position="539"/>
        <end position="555"/>
    </location>
</feature>
<evidence type="ECO:0000313" key="13">
    <source>
        <dbReference type="Proteomes" id="UP000604825"/>
    </source>
</evidence>
<dbReference type="PANTHER" id="PTHR45821:SF5">
    <property type="entry name" value="SNF2 DOMAIN-CONTAINING PROTEIN CLASSY 4"/>
    <property type="match status" value="1"/>
</dbReference>
<keyword evidence="2" id="KW-0547">Nucleotide-binding</keyword>
<dbReference type="PANTHER" id="PTHR45821">
    <property type="entry name" value="SNF2 DOMAIN-CONTAINING PROTEIN CLASSY 2-RELATED"/>
    <property type="match status" value="1"/>
</dbReference>
<keyword evidence="6" id="KW-0539">Nucleus</keyword>
<dbReference type="OrthoDB" id="686797at2759"/>
<dbReference type="GO" id="GO:0005634">
    <property type="term" value="C:nucleus"/>
    <property type="evidence" value="ECO:0007669"/>
    <property type="project" value="UniProtKB-SubCell"/>
</dbReference>
<feature type="compositionally biased region" description="Basic and acidic residues" evidence="8">
    <location>
        <begin position="347"/>
        <end position="359"/>
    </location>
</feature>
<feature type="compositionally biased region" description="Pro residues" evidence="8">
    <location>
        <begin position="1450"/>
        <end position="1467"/>
    </location>
</feature>
<feature type="region of interest" description="Disordered" evidence="8">
    <location>
        <begin position="1582"/>
        <end position="1692"/>
    </location>
</feature>
<dbReference type="Proteomes" id="UP000604825">
    <property type="component" value="Unassembled WGS sequence"/>
</dbReference>
<dbReference type="Pfam" id="PF00271">
    <property type="entry name" value="Helicase_C"/>
    <property type="match status" value="1"/>
</dbReference>